<evidence type="ECO:0000256" key="1">
    <source>
        <dbReference type="ARBA" id="ARBA00009787"/>
    </source>
</evidence>
<protein>
    <recommendedName>
        <fullName evidence="2">Transposase (putative) YhgA-like domain-containing protein</fullName>
    </recommendedName>
</protein>
<dbReference type="InterPro" id="IPR006842">
    <property type="entry name" value="Transposase_31"/>
</dbReference>
<dbReference type="PANTHER" id="PTHR34611:SF2">
    <property type="entry name" value="INACTIVE RECOMBINATION-PROMOTING NUCLEASE-LIKE PROTEIN RPNE-RELATED"/>
    <property type="match status" value="1"/>
</dbReference>
<name>A0A1G4YJX8_9ENTR</name>
<dbReference type="RefSeq" id="WP_017458578.1">
    <property type="nucleotide sequence ID" value="NZ_CP016337.1"/>
</dbReference>
<accession>A0A1G4YJX8</accession>
<comment type="similarity">
    <text evidence="1">Belongs to the Rpn/YhgA-like nuclease family.</text>
</comment>
<dbReference type="PANTHER" id="PTHR34611">
    <property type="match status" value="1"/>
</dbReference>
<dbReference type="Pfam" id="PF04754">
    <property type="entry name" value="Transposase_31"/>
    <property type="match status" value="1"/>
</dbReference>
<feature type="domain" description="Transposase (putative) YhgA-like" evidence="2">
    <location>
        <begin position="8"/>
        <end position="209"/>
    </location>
</feature>
<organism evidence="3 4">
    <name type="scientific">Kosakonia sacchari</name>
    <dbReference type="NCBI Taxonomy" id="1158459"/>
    <lineage>
        <taxon>Bacteria</taxon>
        <taxon>Pseudomonadati</taxon>
        <taxon>Pseudomonadota</taxon>
        <taxon>Gammaproteobacteria</taxon>
        <taxon>Enterobacterales</taxon>
        <taxon>Enterobacteriaceae</taxon>
        <taxon>Kosakonia</taxon>
    </lineage>
</organism>
<dbReference type="GeneID" id="23843582"/>
<evidence type="ECO:0000313" key="3">
    <source>
        <dbReference type="EMBL" id="SCX53761.1"/>
    </source>
</evidence>
<dbReference type="AlphaFoldDB" id="A0A1G4YJX8"/>
<dbReference type="GO" id="GO:1990238">
    <property type="term" value="F:double-stranded DNA endonuclease activity"/>
    <property type="evidence" value="ECO:0007669"/>
    <property type="project" value="TreeGrafter"/>
</dbReference>
<dbReference type="EMBL" id="FMUI01000008">
    <property type="protein sequence ID" value="SCX53761.1"/>
    <property type="molecule type" value="Genomic_DNA"/>
</dbReference>
<evidence type="ECO:0000259" key="2">
    <source>
        <dbReference type="Pfam" id="PF04754"/>
    </source>
</evidence>
<comment type="caution">
    <text evidence="3">The sequence shown here is derived from an EMBL/GenBank/DDBJ whole genome shotgun (WGS) entry which is preliminary data.</text>
</comment>
<dbReference type="InterPro" id="IPR051699">
    <property type="entry name" value="Rpn/YhgA-like_nuclease"/>
</dbReference>
<evidence type="ECO:0000313" key="4">
    <source>
        <dbReference type="Proteomes" id="UP000183569"/>
    </source>
</evidence>
<sequence length="310" mass="35076">MPHSSSSTPHDAVFRKLLSHAQTARDFFDIHLPEHLVALCDLSTLHLESGSFVEEDLRYCYSDILYSLRTRAGDGYLYALIEHQSSPDKNMAFRLMRYAIAAMQRHLDKGHGELPMVIPMLFYHGRVTPYPWSLRWLDAFQLPQQAEKLYTSAFPLVDITQLADAEIVQHRRIAMLELLQKHVRQRDMLEFQEQLVSLLALGYTGGEQLKTLLHYLLKAGHTADPAAFLTAIASRTTDHQQKEALMNIAQFLREEGMTFGLKKGLAQGRAEGVQQEALRIAKVMLEKGMEPDVVATLTGLPAEVVEKVSH</sequence>
<gene>
    <name evidence="3" type="ORF">SAMN02927897_02896</name>
</gene>
<proteinExistence type="inferred from homology"/>
<dbReference type="Proteomes" id="UP000183569">
    <property type="component" value="Unassembled WGS sequence"/>
</dbReference>
<dbReference type="InterPro" id="IPR010106">
    <property type="entry name" value="RpnA"/>
</dbReference>
<dbReference type="NCBIfam" id="TIGR01784">
    <property type="entry name" value="T_den_put_tspse"/>
    <property type="match status" value="1"/>
</dbReference>
<dbReference type="GO" id="GO:0006310">
    <property type="term" value="P:DNA recombination"/>
    <property type="evidence" value="ECO:0007669"/>
    <property type="project" value="TreeGrafter"/>
</dbReference>
<reference evidence="3 4" key="1">
    <citation type="submission" date="2016-10" db="EMBL/GenBank/DDBJ databases">
        <authorList>
            <person name="Varghese N."/>
            <person name="Submissions S."/>
        </authorList>
    </citation>
    <scope>NUCLEOTIDE SEQUENCE [LARGE SCALE GENOMIC DNA]</scope>
    <source>
        <strain evidence="3 4">CGMCC 1.12102</strain>
    </source>
</reference>